<keyword evidence="2" id="KW-0548">Nucleotidyltransferase</keyword>
<sequence>MSDKITLVVLAAGMGSRFGGLKQMEPLGPNGETLLDYSVYDAYHAGFSKVVFVIRDFFADEFKEKIGKRVEAFMEVEYVFQDVNIEVPGVDITEREKPWGTNHAVLVCKEAVNEPFAVINSDDYYGKDGFKKVADFLKTEVSPQRYALIGYILKNTLSDSGTVNRGVCETDSADNLVAVEEVLKIKRQDDGKVIRQDKGTELDEDAIVSMNFWGFDPTYFDHLEKGFHEFVRKNKDNPTAEYYIPVLIDEMINEGEITLSVIPSHDNWYGVTYVEDADRVRAAFSKMHETGVYPETLEV</sequence>
<dbReference type="InterPro" id="IPR050065">
    <property type="entry name" value="GlmU-like"/>
</dbReference>
<dbReference type="InterPro" id="IPR029044">
    <property type="entry name" value="Nucleotide-diphossugar_trans"/>
</dbReference>
<dbReference type="Proteomes" id="UP000753961">
    <property type="component" value="Unassembled WGS sequence"/>
</dbReference>
<feature type="domain" description="MobA-like NTP transferase" evidence="3">
    <location>
        <begin position="8"/>
        <end position="56"/>
    </location>
</feature>
<keyword evidence="1 4" id="KW-0808">Transferase</keyword>
<evidence type="ECO:0000313" key="5">
    <source>
        <dbReference type="Proteomes" id="UP000753961"/>
    </source>
</evidence>
<dbReference type="Pfam" id="PF12804">
    <property type="entry name" value="NTP_transf_3"/>
    <property type="match status" value="1"/>
</dbReference>
<evidence type="ECO:0000256" key="2">
    <source>
        <dbReference type="ARBA" id="ARBA00022695"/>
    </source>
</evidence>
<dbReference type="Gene3D" id="3.90.550.10">
    <property type="entry name" value="Spore Coat Polysaccharide Biosynthesis Protein SpsA, Chain A"/>
    <property type="match status" value="1"/>
</dbReference>
<dbReference type="InterPro" id="IPR025877">
    <property type="entry name" value="MobA-like_NTP_Trfase"/>
</dbReference>
<dbReference type="AlphaFoldDB" id="A0A953HRD4"/>
<dbReference type="PANTHER" id="PTHR43584">
    <property type="entry name" value="NUCLEOTIDYL TRANSFERASE"/>
    <property type="match status" value="1"/>
</dbReference>
<evidence type="ECO:0000256" key="1">
    <source>
        <dbReference type="ARBA" id="ARBA00022679"/>
    </source>
</evidence>
<dbReference type="PANTHER" id="PTHR43584:SF8">
    <property type="entry name" value="N-ACETYLMURAMATE ALPHA-1-PHOSPHATE URIDYLYLTRANSFERASE"/>
    <property type="match status" value="1"/>
</dbReference>
<dbReference type="RefSeq" id="WP_222578514.1">
    <property type="nucleotide sequence ID" value="NZ_JAHVHU010000003.1"/>
</dbReference>
<reference evidence="4" key="1">
    <citation type="submission" date="2021-06" db="EMBL/GenBank/DDBJ databases">
        <title>44 bacteria genomes isolated from Dapeng, Shenzhen.</title>
        <authorList>
            <person name="Zheng W."/>
            <person name="Yu S."/>
            <person name="Huang Y."/>
        </authorList>
    </citation>
    <scope>NUCLEOTIDE SEQUENCE</scope>
    <source>
        <strain evidence="4">DP5N28-2</strain>
    </source>
</reference>
<protein>
    <submittedName>
        <fullName evidence="4">NTP transferase domain-containing protein</fullName>
    </submittedName>
</protein>
<comment type="caution">
    <text evidence="4">The sequence shown here is derived from an EMBL/GenBank/DDBJ whole genome shotgun (WGS) entry which is preliminary data.</text>
</comment>
<dbReference type="GO" id="GO:0016779">
    <property type="term" value="F:nucleotidyltransferase activity"/>
    <property type="evidence" value="ECO:0007669"/>
    <property type="project" value="UniProtKB-KW"/>
</dbReference>
<evidence type="ECO:0000313" key="4">
    <source>
        <dbReference type="EMBL" id="MBY5956990.1"/>
    </source>
</evidence>
<evidence type="ECO:0000259" key="3">
    <source>
        <dbReference type="Pfam" id="PF12804"/>
    </source>
</evidence>
<keyword evidence="5" id="KW-1185">Reference proteome</keyword>
<gene>
    <name evidence="4" type="ORF">KUV50_02505</name>
</gene>
<name>A0A953HRD4_9BACT</name>
<proteinExistence type="predicted"/>
<dbReference type="EMBL" id="JAHVHU010000003">
    <property type="protein sequence ID" value="MBY5956990.1"/>
    <property type="molecule type" value="Genomic_DNA"/>
</dbReference>
<accession>A0A953HRD4</accession>
<dbReference type="SUPFAM" id="SSF53448">
    <property type="entry name" value="Nucleotide-diphospho-sugar transferases"/>
    <property type="match status" value="1"/>
</dbReference>
<organism evidence="4 5">
    <name type="scientific">Membranihabitans marinus</name>
    <dbReference type="NCBI Taxonomy" id="1227546"/>
    <lineage>
        <taxon>Bacteria</taxon>
        <taxon>Pseudomonadati</taxon>
        <taxon>Bacteroidota</taxon>
        <taxon>Saprospiria</taxon>
        <taxon>Saprospirales</taxon>
        <taxon>Saprospiraceae</taxon>
        <taxon>Membranihabitans</taxon>
    </lineage>
</organism>